<accession>A0ABU0TJM8</accession>
<dbReference type="Gene3D" id="3.40.30.10">
    <property type="entry name" value="Glutaredoxin"/>
    <property type="match status" value="1"/>
</dbReference>
<organism evidence="1 2">
    <name type="scientific">Chryseobacterium camelliae</name>
    <dbReference type="NCBI Taxonomy" id="1265445"/>
    <lineage>
        <taxon>Bacteria</taxon>
        <taxon>Pseudomonadati</taxon>
        <taxon>Bacteroidota</taxon>
        <taxon>Flavobacteriia</taxon>
        <taxon>Flavobacteriales</taxon>
        <taxon>Weeksellaceae</taxon>
        <taxon>Chryseobacterium group</taxon>
        <taxon>Chryseobacterium</taxon>
    </lineage>
</organism>
<keyword evidence="2" id="KW-1185">Reference proteome</keyword>
<evidence type="ECO:0000313" key="1">
    <source>
        <dbReference type="EMBL" id="MDQ1097252.1"/>
    </source>
</evidence>
<gene>
    <name evidence="1" type="ORF">QE404_002399</name>
</gene>
<name>A0ABU0TJM8_9FLAO</name>
<comment type="caution">
    <text evidence="1">The sequence shown here is derived from an EMBL/GenBank/DDBJ whole genome shotgun (WGS) entry which is preliminary data.</text>
</comment>
<dbReference type="RefSeq" id="WP_307450639.1">
    <property type="nucleotide sequence ID" value="NZ_JAUTAL010000001.1"/>
</dbReference>
<proteinExistence type="predicted"/>
<dbReference type="Proteomes" id="UP001225072">
    <property type="component" value="Unassembled WGS sequence"/>
</dbReference>
<dbReference type="InterPro" id="IPR036249">
    <property type="entry name" value="Thioredoxin-like_sf"/>
</dbReference>
<reference evidence="1 2" key="1">
    <citation type="submission" date="2023-07" db="EMBL/GenBank/DDBJ databases">
        <title>Functional and genomic diversity of the sorghum phyllosphere microbiome.</title>
        <authorList>
            <person name="Shade A."/>
        </authorList>
    </citation>
    <scope>NUCLEOTIDE SEQUENCE [LARGE SCALE GENOMIC DNA]</scope>
    <source>
        <strain evidence="1 2">SORGH_AS_1064</strain>
    </source>
</reference>
<sequence>MKTVLIVLLIIPCWVFSQIRTISFSDLERLRKEHPKPVIIHLYTDWCTVCTMECFELTKDEKLVKALNEGFYFMSFEAEKTKETIRFQGKDFHYIANGKSGIHEFALALSRNKSQPVYPLWVFLDQDFNLLDYHEGFLSPSGLRNKLKEIPEAYSGSEAKP</sequence>
<protein>
    <submittedName>
        <fullName evidence="1">Thioredoxin-related protein</fullName>
    </submittedName>
</protein>
<evidence type="ECO:0000313" key="2">
    <source>
        <dbReference type="Proteomes" id="UP001225072"/>
    </source>
</evidence>
<dbReference type="SUPFAM" id="SSF52833">
    <property type="entry name" value="Thioredoxin-like"/>
    <property type="match status" value="1"/>
</dbReference>
<dbReference type="EMBL" id="JAUTAL010000001">
    <property type="protein sequence ID" value="MDQ1097252.1"/>
    <property type="molecule type" value="Genomic_DNA"/>
</dbReference>